<evidence type="ECO:0000313" key="3">
    <source>
        <dbReference type="Proteomes" id="UP001412067"/>
    </source>
</evidence>
<feature type="compositionally biased region" description="Low complexity" evidence="1">
    <location>
        <begin position="24"/>
        <end position="33"/>
    </location>
</feature>
<sequence length="117" mass="12532">MMSDEGGPRWGGTATTCDDGRAMTAKSGDTSAGGADGDCTKRDGGGSEMVIEVLLLRGSKINSCYHGSKIITTATERIVLLQEKRSDISNSTPQYCSYFQKIRDPSPERLHLDGASR</sequence>
<dbReference type="Proteomes" id="UP001412067">
    <property type="component" value="Unassembled WGS sequence"/>
</dbReference>
<reference evidence="2 3" key="1">
    <citation type="journal article" date="2022" name="Nat. Plants">
        <title>Genomes of leafy and leafless Platanthera orchids illuminate the evolution of mycoheterotrophy.</title>
        <authorList>
            <person name="Li M.H."/>
            <person name="Liu K.W."/>
            <person name="Li Z."/>
            <person name="Lu H.C."/>
            <person name="Ye Q.L."/>
            <person name="Zhang D."/>
            <person name="Wang J.Y."/>
            <person name="Li Y.F."/>
            <person name="Zhong Z.M."/>
            <person name="Liu X."/>
            <person name="Yu X."/>
            <person name="Liu D.K."/>
            <person name="Tu X.D."/>
            <person name="Liu B."/>
            <person name="Hao Y."/>
            <person name="Liao X.Y."/>
            <person name="Jiang Y.T."/>
            <person name="Sun W.H."/>
            <person name="Chen J."/>
            <person name="Chen Y.Q."/>
            <person name="Ai Y."/>
            <person name="Zhai J.W."/>
            <person name="Wu S.S."/>
            <person name="Zhou Z."/>
            <person name="Hsiao Y.Y."/>
            <person name="Wu W.L."/>
            <person name="Chen Y.Y."/>
            <person name="Lin Y.F."/>
            <person name="Hsu J.L."/>
            <person name="Li C.Y."/>
            <person name="Wang Z.W."/>
            <person name="Zhao X."/>
            <person name="Zhong W.Y."/>
            <person name="Ma X.K."/>
            <person name="Ma L."/>
            <person name="Huang J."/>
            <person name="Chen G.Z."/>
            <person name="Huang M.Z."/>
            <person name="Huang L."/>
            <person name="Peng D.H."/>
            <person name="Luo Y.B."/>
            <person name="Zou S.Q."/>
            <person name="Chen S.P."/>
            <person name="Lan S."/>
            <person name="Tsai W.C."/>
            <person name="Van de Peer Y."/>
            <person name="Liu Z.J."/>
        </authorList>
    </citation>
    <scope>NUCLEOTIDE SEQUENCE [LARGE SCALE GENOMIC DNA]</scope>
    <source>
        <strain evidence="2">Lor288</strain>
    </source>
</reference>
<dbReference type="EMBL" id="JBBWWR010000019">
    <property type="protein sequence ID" value="KAK8942044.1"/>
    <property type="molecule type" value="Genomic_DNA"/>
</dbReference>
<gene>
    <name evidence="2" type="ORF">KSP40_PGU001782</name>
</gene>
<protein>
    <submittedName>
        <fullName evidence="2">Uncharacterized protein</fullName>
    </submittedName>
</protein>
<comment type="caution">
    <text evidence="2">The sequence shown here is derived from an EMBL/GenBank/DDBJ whole genome shotgun (WGS) entry which is preliminary data.</text>
</comment>
<proteinExistence type="predicted"/>
<name>A0ABR2LJX4_9ASPA</name>
<evidence type="ECO:0000313" key="2">
    <source>
        <dbReference type="EMBL" id="KAK8942044.1"/>
    </source>
</evidence>
<feature type="region of interest" description="Disordered" evidence="1">
    <location>
        <begin position="1"/>
        <end position="44"/>
    </location>
</feature>
<accession>A0ABR2LJX4</accession>
<keyword evidence="3" id="KW-1185">Reference proteome</keyword>
<organism evidence="2 3">
    <name type="scientific">Platanthera guangdongensis</name>
    <dbReference type="NCBI Taxonomy" id="2320717"/>
    <lineage>
        <taxon>Eukaryota</taxon>
        <taxon>Viridiplantae</taxon>
        <taxon>Streptophyta</taxon>
        <taxon>Embryophyta</taxon>
        <taxon>Tracheophyta</taxon>
        <taxon>Spermatophyta</taxon>
        <taxon>Magnoliopsida</taxon>
        <taxon>Liliopsida</taxon>
        <taxon>Asparagales</taxon>
        <taxon>Orchidaceae</taxon>
        <taxon>Orchidoideae</taxon>
        <taxon>Orchideae</taxon>
        <taxon>Orchidinae</taxon>
        <taxon>Platanthera</taxon>
    </lineage>
</organism>
<evidence type="ECO:0000256" key="1">
    <source>
        <dbReference type="SAM" id="MobiDB-lite"/>
    </source>
</evidence>